<evidence type="ECO:0000256" key="1">
    <source>
        <dbReference type="SAM" id="MobiDB-lite"/>
    </source>
</evidence>
<dbReference type="Pfam" id="PF03372">
    <property type="entry name" value="Exo_endo_phos"/>
    <property type="match status" value="1"/>
</dbReference>
<sequence length="2790" mass="316764">MDSQEGSGRRGVKFALLRCCLALVLILFALWFIVAISSINSSPISVPSHCKIVSSKGVDLRSSKVCELGVLNYKAKHVFYFYPFQTNKFRCRYDYYWASVFKVEYKDHSSGQTRVALAEAPNEALPLTCRPNFAAAWLTKHKFKVNTTYHCWYQLGISKVTLYHDNFFSCQANDPSTIEMIRRYSILYFSSNPHTLAIPQTQTRFQTFPPNNQNPHTRGSVLGVENRGGVVSIGNEFCIDSKVFKLAFDGGRVDPYHIMERRGRFRGSLWIGITGLRWMLDVFVKIRTTNQPLEGFFVFHRDGYRVLEFSCLANRGGRYVEITAYHSGTHRGSIRIPEGRKGAGWSVFEFQVCKCFLGETQKLSAIPASSGRISVDGMTAERDGTSRNKETKRIWKSRKSRRTKSAPDLILTAMSRNLRNEKSILAPKEPRSIRSSHFEWKPNSRTLRITLNQVSRREVSWVDLKEGDGPKAQRLESGSNMNGPQPSLIKKAQSEEVLEQACLEAQTHALGKEIHNPTGFTAEIEPLSGAEGSGSGLLCQTGLMDSSIEDEQNQGLDRQPPVAAQDGDVSFILRSVDLDTTREPTHHESAGEADLDIPREPTHHESAGEADLDTPREPTHHESAGEADLDTPREPTHHESAGEADFEDGLGAEWAQAGAVVEFKVADVPGSISEAPPLNKTDGFEAEGPLSPFSCTPIMMVEPTVSLPEVKLLGDGVDALYHPSQWVAQQMNAFRKQVGVSIRGHEAECLALLCKIEADRKPKKINTSARKTTRKGTRELRNLETKLACIDLRLIQSLWGNQHVDWVALDANNTAGGILLLWDTRVVQKVDILVGQYSVSCFWHGLVDGFDWVCSGVYGPLSEESRQLCWEELSSIRQRWAAPWCIVGDFNAVRYPSERLGCTRFSPSMYAFSDWIDSHNLVDLPLVGGRYTWNSGTIPPSMSRIDRVMVSMDWEAHYPDVLLNLLPRPISDHHPLLVVAGGMAGGKRSFKFENMWLKEAGILLGMFIHKKSCRMKEILDLDVKEGHEGLSEDEQNMRKVLKGEVVQLAHMAETSWRQKSRALWLKEGDNNTSFFHHVANSNRRRNYLGILEVDGHVFEDREDIKSQVEQFYHSLYQESETWRPEVDGLDFDSIDPIDRDLLERPFDREEVVQVLQILEGDKAPGPDGFTMAFFQKCWRTVEADVMAFFGEVHEYGKFERSLNASFISLIPKKNNAVNIRDFRPISLVGCMYKLLAKVLANRLALVLDGIISEPQNSFVGGRKILDSVLIANECLDSRLKSYIPGLICKLDIEKAYDHVNWDCLYFLLDKMGFGSKWISWMRACISTVRFSVIVNGSPTGFFDSSRGLRQGDPLSPLLFLVIMEVLSRMLRRSIERGFIQGFQVGRELHSRVCISHLLYADDTILFCDANPEQILYIRMVLTCFEAVTGLKVNMTKSEMIPIGEVPDLSAMAELLYCRIGSFPMQYLGMPLGAPYKALEIWNPIIEKVERRLAGWQKMYLSKGGRLTLLKSTLSSLPTYYLSLFPIPVSVAKRIESLHRNFLWGGMGEEQKLHLVAWDRVCSPIPQGGLGVRHLISFNRALLGKWLWRFGLEESHLWRRVVVARYGVGRGGWISNTPRGSHGCGLWKHICKGWEAFSSHIHFEVGLGSRVSFWHDRWCSDRPLRELFPRLYELSLNQNDTVAEVLVPQGSSQSRVWDVLFGRDCNDWEMDLVAAFLSILHSHIPRSVEVDKLVWGPSRNGIFAARTFYQVLHNPPGICFPWKCIWRVKAPPRVAFFMWTAAWGRILTCENLKKKGFVLAGWCCMCKKAEETVDHLLLHCWFARQLWSLVFKCVGIDWVVPLHVSELLVGWWNWFGKKSSGVWNLIPSCLMWTIWKERNKRTFESLETPLAKVVELFFVSLFDWSRVWGLTASPSVGEFLESFACYNSDILLVEAYTDAYQADVPSGRSASRQTKFSHLNGMAQVSLGLLSPKWVGLLAHSSHSDGLPQWAFLGSSMFWPNCCPCRVKASWWAFMLAIILVISIGSAGGVLLIWDNRVLEKLDSRVNNFSVSCHWKGVNDGLEWVGTGLYGPTNDLLRRELWAELQSVYLVWNLPWVVFGDFNVVRFPSERLGCTRLTPPMVDSSNFIESSHLVDLPLGGGPYTWKVGSMTRGKSPFQFENMWLKDESFVDRVEAWWSSHSFSGPPSLVSNYFVFCDLGALDSKESLGGLSLSERDLWGTLLLELDKLAQLKETSWRQKSRVLWLKKGDNNTRFFHKIANSNRRRNFMEKPEVDGTLYSSESDIRDKAVQFYTSLYMEKEAWRPFVDDLPFSMIGDLDRNMLITRFERDEILQVIIDLQGDKSPGPDGFTMAFFQQCWRVLETDVMGFFNEFFEKGTFAYSLNATFVTLIPKKQNAVNIRDFHPISLNGSVYKILAKVLANRLRRVLDDLVSESQNAFVGGRQTLDSVLIANECLDSRIKSRIPGVVCKLDIEKAYDYVNWDCLLYLLHRMGFGSKWIQWIRTCISTVRFSIMVNGSPLGFFGSSRGIRQGDSLSPLLFLLVMEVLSRMLRRMEEAGLISGFKAGKSLGEGISVSHLLFADDTIVFCAASFIREVDVEVWEGRSPSLEKGYSCQIWSGVGWIRFWHDKWCGDAPLKSMFPILFACSSSRDASLASCLTNSGVNEGRVWNITFIRDFNDWEVEEVLAFFNFIHSRIPTTVDLDSMYWKLRQHGRFDAKSFDHAIDGIQEVEFPWKAIWKAKAPRRVSFFVWSVAWGKILTCDNLMHRDYNMAGWCCMCRMDGESVSHLPDSL</sequence>
<feature type="region of interest" description="Disordered" evidence="1">
    <location>
        <begin position="549"/>
        <end position="568"/>
    </location>
</feature>
<dbReference type="SUPFAM" id="SSF56219">
    <property type="entry name" value="DNase I-like"/>
    <property type="match status" value="2"/>
</dbReference>
<protein>
    <recommendedName>
        <fullName evidence="3">Reverse transcriptase domain-containing protein</fullName>
    </recommendedName>
</protein>
<evidence type="ECO:0000256" key="2">
    <source>
        <dbReference type="SAM" id="Phobius"/>
    </source>
</evidence>
<dbReference type="Pfam" id="PF00078">
    <property type="entry name" value="RVT_1"/>
    <property type="match status" value="2"/>
</dbReference>
<dbReference type="PANTHER" id="PTHR31635:SF196">
    <property type="entry name" value="REVERSE TRANSCRIPTASE DOMAIN-CONTAINING PROTEIN-RELATED"/>
    <property type="match status" value="1"/>
</dbReference>
<name>A0A2N9I9Z7_FAGSY</name>
<feature type="transmembrane region" description="Helical" evidence="2">
    <location>
        <begin position="2010"/>
        <end position="2033"/>
    </location>
</feature>
<feature type="compositionally biased region" description="Basic and acidic residues" evidence="1">
    <location>
        <begin position="581"/>
        <end position="641"/>
    </location>
</feature>
<dbReference type="InterPro" id="IPR036691">
    <property type="entry name" value="Endo/exonu/phosph_ase_sf"/>
</dbReference>
<reference evidence="4" key="1">
    <citation type="submission" date="2018-02" db="EMBL/GenBank/DDBJ databases">
        <authorList>
            <person name="Cohen D.B."/>
            <person name="Kent A.D."/>
        </authorList>
    </citation>
    <scope>NUCLEOTIDE SEQUENCE</scope>
</reference>
<feature type="domain" description="Reverse transcriptase" evidence="3">
    <location>
        <begin position="2370"/>
        <end position="2633"/>
    </location>
</feature>
<dbReference type="EMBL" id="OIVN01005224">
    <property type="protein sequence ID" value="SPD21492.1"/>
    <property type="molecule type" value="Genomic_DNA"/>
</dbReference>
<keyword evidence="2" id="KW-0472">Membrane</keyword>
<feature type="compositionally biased region" description="Basic and acidic residues" evidence="1">
    <location>
        <begin position="379"/>
        <end position="393"/>
    </location>
</feature>
<evidence type="ECO:0000259" key="3">
    <source>
        <dbReference type="PROSITE" id="PS50878"/>
    </source>
</evidence>
<proteinExistence type="predicted"/>
<keyword evidence="2" id="KW-1133">Transmembrane helix</keyword>
<dbReference type="InterPro" id="IPR005135">
    <property type="entry name" value="Endo/exonuclease/phosphatase"/>
</dbReference>
<organism evidence="4">
    <name type="scientific">Fagus sylvatica</name>
    <name type="common">Beechnut</name>
    <dbReference type="NCBI Taxonomy" id="28930"/>
    <lineage>
        <taxon>Eukaryota</taxon>
        <taxon>Viridiplantae</taxon>
        <taxon>Streptophyta</taxon>
        <taxon>Embryophyta</taxon>
        <taxon>Tracheophyta</taxon>
        <taxon>Spermatophyta</taxon>
        <taxon>Magnoliopsida</taxon>
        <taxon>eudicotyledons</taxon>
        <taxon>Gunneridae</taxon>
        <taxon>Pentapetalae</taxon>
        <taxon>rosids</taxon>
        <taxon>fabids</taxon>
        <taxon>Fagales</taxon>
        <taxon>Fagaceae</taxon>
        <taxon>Fagus</taxon>
    </lineage>
</organism>
<dbReference type="Gene3D" id="3.60.10.10">
    <property type="entry name" value="Endonuclease/exonuclease/phosphatase"/>
    <property type="match status" value="2"/>
</dbReference>
<accession>A0A2N9I9Z7</accession>
<dbReference type="SUPFAM" id="SSF56672">
    <property type="entry name" value="DNA/RNA polymerases"/>
    <property type="match status" value="2"/>
</dbReference>
<dbReference type="InterPro" id="IPR000477">
    <property type="entry name" value="RT_dom"/>
</dbReference>
<dbReference type="CDD" id="cd01650">
    <property type="entry name" value="RT_nLTR_like"/>
    <property type="match status" value="2"/>
</dbReference>
<evidence type="ECO:0000313" key="4">
    <source>
        <dbReference type="EMBL" id="SPD21492.1"/>
    </source>
</evidence>
<keyword evidence="2" id="KW-0812">Transmembrane</keyword>
<feature type="transmembrane region" description="Helical" evidence="2">
    <location>
        <begin position="12"/>
        <end position="34"/>
    </location>
</feature>
<feature type="region of interest" description="Disordered" evidence="1">
    <location>
        <begin position="376"/>
        <end position="399"/>
    </location>
</feature>
<gene>
    <name evidence="4" type="ORF">FSB_LOCUS49374</name>
</gene>
<dbReference type="Pfam" id="PF13966">
    <property type="entry name" value="zf-RVT"/>
    <property type="match status" value="2"/>
</dbReference>
<dbReference type="PROSITE" id="PS50878">
    <property type="entry name" value="RT_POL"/>
    <property type="match status" value="2"/>
</dbReference>
<feature type="domain" description="Reverse transcriptase" evidence="3">
    <location>
        <begin position="1191"/>
        <end position="1471"/>
    </location>
</feature>
<dbReference type="InterPro" id="IPR043502">
    <property type="entry name" value="DNA/RNA_pol_sf"/>
</dbReference>
<dbReference type="PANTHER" id="PTHR31635">
    <property type="entry name" value="REVERSE TRANSCRIPTASE DOMAIN-CONTAINING PROTEIN-RELATED"/>
    <property type="match status" value="1"/>
</dbReference>
<feature type="region of interest" description="Disordered" evidence="1">
    <location>
        <begin position="581"/>
        <end position="645"/>
    </location>
</feature>
<dbReference type="InterPro" id="IPR026960">
    <property type="entry name" value="RVT-Znf"/>
</dbReference>
<dbReference type="GO" id="GO:0003824">
    <property type="term" value="F:catalytic activity"/>
    <property type="evidence" value="ECO:0007669"/>
    <property type="project" value="InterPro"/>
</dbReference>